<dbReference type="Pfam" id="PF16344">
    <property type="entry name" value="FecR_C"/>
    <property type="match status" value="1"/>
</dbReference>
<dbReference type="Gene3D" id="2.60.120.1440">
    <property type="match status" value="1"/>
</dbReference>
<dbReference type="InterPro" id="IPR032508">
    <property type="entry name" value="FecR_C"/>
</dbReference>
<evidence type="ECO:0000313" key="5">
    <source>
        <dbReference type="Proteomes" id="UP000260644"/>
    </source>
</evidence>
<feature type="domain" description="Protein FecR C-terminal" evidence="3">
    <location>
        <begin position="231"/>
        <end position="296"/>
    </location>
</feature>
<keyword evidence="1" id="KW-0472">Membrane</keyword>
<dbReference type="PANTHER" id="PTHR30273:SF2">
    <property type="entry name" value="PROTEIN FECR"/>
    <property type="match status" value="1"/>
</dbReference>
<evidence type="ECO:0000259" key="3">
    <source>
        <dbReference type="Pfam" id="PF16344"/>
    </source>
</evidence>
<dbReference type="RefSeq" id="WP_116975805.1">
    <property type="nucleotide sequence ID" value="NZ_QPMM01000006.1"/>
</dbReference>
<dbReference type="OrthoDB" id="738872at2"/>
<proteinExistence type="predicted"/>
<dbReference type="Gene3D" id="3.55.50.30">
    <property type="match status" value="1"/>
</dbReference>
<comment type="caution">
    <text evidence="4">The sequence shown here is derived from an EMBL/GenBank/DDBJ whole genome shotgun (WGS) entry which is preliminary data.</text>
</comment>
<gene>
    <name evidence="4" type="ORF">DVR12_11390</name>
</gene>
<evidence type="ECO:0000259" key="2">
    <source>
        <dbReference type="Pfam" id="PF04773"/>
    </source>
</evidence>
<keyword evidence="1" id="KW-1133">Transmembrane helix</keyword>
<dbReference type="InterPro" id="IPR006860">
    <property type="entry name" value="FecR"/>
</dbReference>
<dbReference type="PANTHER" id="PTHR30273">
    <property type="entry name" value="PERIPLASMIC SIGNAL SENSOR AND SIGMA FACTOR ACTIVATOR FECR-RELATED"/>
    <property type="match status" value="1"/>
</dbReference>
<keyword evidence="1" id="KW-0812">Transmembrane</keyword>
<feature type="transmembrane region" description="Helical" evidence="1">
    <location>
        <begin position="57"/>
        <end position="78"/>
    </location>
</feature>
<accession>A0A3E1Y9R3</accession>
<dbReference type="InterPro" id="IPR012373">
    <property type="entry name" value="Ferrdict_sens_TM"/>
</dbReference>
<evidence type="ECO:0000256" key="1">
    <source>
        <dbReference type="SAM" id="Phobius"/>
    </source>
</evidence>
<reference evidence="4 5" key="1">
    <citation type="submission" date="2018-07" db="EMBL/GenBank/DDBJ databases">
        <title>Chitinophaga K2CV101002-2 sp. nov., isolated from a monsoon evergreen broad-leaved forest soil.</title>
        <authorList>
            <person name="Lv Y."/>
        </authorList>
    </citation>
    <scope>NUCLEOTIDE SEQUENCE [LARGE SCALE GENOMIC DNA]</scope>
    <source>
        <strain evidence="4 5">GDMCC 1.1288</strain>
    </source>
</reference>
<keyword evidence="5" id="KW-1185">Reference proteome</keyword>
<dbReference type="Pfam" id="PF04773">
    <property type="entry name" value="FecR"/>
    <property type="match status" value="1"/>
</dbReference>
<dbReference type="AlphaFoldDB" id="A0A3E1Y9R3"/>
<dbReference type="PIRSF" id="PIRSF018266">
    <property type="entry name" value="FecR"/>
    <property type="match status" value="1"/>
</dbReference>
<protein>
    <submittedName>
        <fullName evidence="4">DUF4974 domain-containing protein</fullName>
    </submittedName>
</protein>
<dbReference type="EMBL" id="QPMM01000006">
    <property type="protein sequence ID" value="RFS22408.1"/>
    <property type="molecule type" value="Genomic_DNA"/>
</dbReference>
<evidence type="ECO:0000313" key="4">
    <source>
        <dbReference type="EMBL" id="RFS22408.1"/>
    </source>
</evidence>
<name>A0A3E1Y9R3_9BACT</name>
<dbReference type="Proteomes" id="UP000260644">
    <property type="component" value="Unassembled WGS sequence"/>
</dbReference>
<feature type="domain" description="FecR protein" evidence="2">
    <location>
        <begin position="96"/>
        <end position="188"/>
    </location>
</feature>
<dbReference type="GO" id="GO:0016989">
    <property type="term" value="F:sigma factor antagonist activity"/>
    <property type="evidence" value="ECO:0007669"/>
    <property type="project" value="TreeGrafter"/>
</dbReference>
<sequence length="305" mass="34219">MNISKSILEKYFKGTCTEEEQLLVEAYLEEKEHPELDAVLVNTWMEVNNPPARVFKLWYAAASAVAASVIGILCFFLVNKPAQTATIALATDTIYNNSNKAKLYKFPDGSEIWLNANSKLAFNTTYNKQGREIWLQGEALFKVASQSDQPFNVHTRHLTTQVLGTTFQVATNNLADGSIQVSLLEGKVAVTNENGFTKILHPGEMLTHALNDRPVIKPFDSNEILDWKNDKIIFNKTSLADAVTRLSQRFNKEIVLADKTLGTKKVSGEFKINTSVNEILEALVYVHNLDLKKTNDHTFLINIKK</sequence>
<organism evidence="4 5">
    <name type="scientific">Chitinophaga silvatica</name>
    <dbReference type="NCBI Taxonomy" id="2282649"/>
    <lineage>
        <taxon>Bacteria</taxon>
        <taxon>Pseudomonadati</taxon>
        <taxon>Bacteroidota</taxon>
        <taxon>Chitinophagia</taxon>
        <taxon>Chitinophagales</taxon>
        <taxon>Chitinophagaceae</taxon>
        <taxon>Chitinophaga</taxon>
    </lineage>
</organism>